<dbReference type="HOGENOM" id="CLU_2798024_0_0_1"/>
<reference evidence="1" key="2">
    <citation type="submission" date="2013-04" db="UniProtKB">
        <authorList>
            <consortium name="EnsemblPlants"/>
        </authorList>
    </citation>
    <scope>IDENTIFICATION</scope>
</reference>
<dbReference type="Gramene" id="OB06G17050.1">
    <property type="protein sequence ID" value="OB06G17050.1"/>
    <property type="gene ID" value="OB06G17050"/>
</dbReference>
<name>J3MCG1_ORYBR</name>
<evidence type="ECO:0000313" key="2">
    <source>
        <dbReference type="Proteomes" id="UP000006038"/>
    </source>
</evidence>
<accession>J3MCG1</accession>
<dbReference type="AlphaFoldDB" id="J3MCG1"/>
<protein>
    <submittedName>
        <fullName evidence="1">Uncharacterized protein</fullName>
    </submittedName>
</protein>
<proteinExistence type="predicted"/>
<evidence type="ECO:0000313" key="1">
    <source>
        <dbReference type="EnsemblPlants" id="OB06G17050.1"/>
    </source>
</evidence>
<reference evidence="1" key="1">
    <citation type="journal article" date="2013" name="Nat. Commun.">
        <title>Whole-genome sequencing of Oryza brachyantha reveals mechanisms underlying Oryza genome evolution.</title>
        <authorList>
            <person name="Chen J."/>
            <person name="Huang Q."/>
            <person name="Gao D."/>
            <person name="Wang J."/>
            <person name="Lang Y."/>
            <person name="Liu T."/>
            <person name="Li B."/>
            <person name="Bai Z."/>
            <person name="Luis Goicoechea J."/>
            <person name="Liang C."/>
            <person name="Chen C."/>
            <person name="Zhang W."/>
            <person name="Sun S."/>
            <person name="Liao Y."/>
            <person name="Zhang X."/>
            <person name="Yang L."/>
            <person name="Song C."/>
            <person name="Wang M."/>
            <person name="Shi J."/>
            <person name="Liu G."/>
            <person name="Liu J."/>
            <person name="Zhou H."/>
            <person name="Zhou W."/>
            <person name="Yu Q."/>
            <person name="An N."/>
            <person name="Chen Y."/>
            <person name="Cai Q."/>
            <person name="Wang B."/>
            <person name="Liu B."/>
            <person name="Min J."/>
            <person name="Huang Y."/>
            <person name="Wu H."/>
            <person name="Li Z."/>
            <person name="Zhang Y."/>
            <person name="Yin Y."/>
            <person name="Song W."/>
            <person name="Jiang J."/>
            <person name="Jackson S.A."/>
            <person name="Wing R.A."/>
            <person name="Wang J."/>
            <person name="Chen M."/>
        </authorList>
    </citation>
    <scope>NUCLEOTIDE SEQUENCE [LARGE SCALE GENOMIC DNA]</scope>
    <source>
        <strain evidence="1">cv. IRGC 101232</strain>
    </source>
</reference>
<organism evidence="1">
    <name type="scientific">Oryza brachyantha</name>
    <name type="common">malo sina</name>
    <dbReference type="NCBI Taxonomy" id="4533"/>
    <lineage>
        <taxon>Eukaryota</taxon>
        <taxon>Viridiplantae</taxon>
        <taxon>Streptophyta</taxon>
        <taxon>Embryophyta</taxon>
        <taxon>Tracheophyta</taxon>
        <taxon>Spermatophyta</taxon>
        <taxon>Magnoliopsida</taxon>
        <taxon>Liliopsida</taxon>
        <taxon>Poales</taxon>
        <taxon>Poaceae</taxon>
        <taxon>BOP clade</taxon>
        <taxon>Oryzoideae</taxon>
        <taxon>Oryzeae</taxon>
        <taxon>Oryzinae</taxon>
        <taxon>Oryza</taxon>
    </lineage>
</organism>
<keyword evidence="2" id="KW-1185">Reference proteome</keyword>
<dbReference type="EnsemblPlants" id="OB06G17050.1">
    <property type="protein sequence ID" value="OB06G17050.1"/>
    <property type="gene ID" value="OB06G17050"/>
</dbReference>
<dbReference type="Proteomes" id="UP000006038">
    <property type="component" value="Chromosome 6"/>
</dbReference>
<sequence>MYAFLSGAFTIDFEHHCSHQSDTPMFKVNFFSPFRTARLILFFFETFVVRLIQLCNLYQHQKFSEPGE</sequence>